<organism evidence="2 3">
    <name type="scientific">Rhizobium tropici</name>
    <dbReference type="NCBI Taxonomy" id="398"/>
    <lineage>
        <taxon>Bacteria</taxon>
        <taxon>Pseudomonadati</taxon>
        <taxon>Pseudomonadota</taxon>
        <taxon>Alphaproteobacteria</taxon>
        <taxon>Hyphomicrobiales</taxon>
        <taxon>Rhizobiaceae</taxon>
        <taxon>Rhizobium/Agrobacterium group</taxon>
        <taxon>Rhizobium</taxon>
    </lineage>
</organism>
<name>A0A329YBX9_RHITR</name>
<dbReference type="Proteomes" id="UP000251205">
    <property type="component" value="Unassembled WGS sequence"/>
</dbReference>
<dbReference type="SUPFAM" id="SSF53474">
    <property type="entry name" value="alpha/beta-Hydrolases"/>
    <property type="match status" value="1"/>
</dbReference>
<dbReference type="EMBL" id="QMKK01000054">
    <property type="protein sequence ID" value="RAX37980.1"/>
    <property type="molecule type" value="Genomic_DNA"/>
</dbReference>
<dbReference type="OrthoDB" id="9815441at2"/>
<keyword evidence="2" id="KW-0378">Hydrolase</keyword>
<protein>
    <submittedName>
        <fullName evidence="2">Alpha/beta hydrolase</fullName>
    </submittedName>
</protein>
<feature type="domain" description="AB hydrolase-1" evidence="1">
    <location>
        <begin position="34"/>
        <end position="265"/>
    </location>
</feature>
<proteinExistence type="predicted"/>
<dbReference type="PRINTS" id="PR00111">
    <property type="entry name" value="ABHYDROLASE"/>
</dbReference>
<dbReference type="InterPro" id="IPR029058">
    <property type="entry name" value="AB_hydrolase_fold"/>
</dbReference>
<evidence type="ECO:0000313" key="2">
    <source>
        <dbReference type="EMBL" id="RAX37980.1"/>
    </source>
</evidence>
<dbReference type="InterPro" id="IPR000073">
    <property type="entry name" value="AB_hydrolase_1"/>
</dbReference>
<dbReference type="PANTHER" id="PTHR43689:SF8">
    <property type="entry name" value="ALPHA_BETA-HYDROLASES SUPERFAMILY PROTEIN"/>
    <property type="match status" value="1"/>
</dbReference>
<evidence type="ECO:0000313" key="3">
    <source>
        <dbReference type="Proteomes" id="UP000251205"/>
    </source>
</evidence>
<dbReference type="Gene3D" id="3.40.50.1820">
    <property type="entry name" value="alpha/beta hydrolase"/>
    <property type="match status" value="1"/>
</dbReference>
<accession>A0A329YBX9</accession>
<reference evidence="2 3" key="1">
    <citation type="submission" date="2018-06" db="EMBL/GenBank/DDBJ databases">
        <title>Whole Genome Sequence of an efficient microsymbiont, Rhizobium tropici.</title>
        <authorList>
            <person name="Srinivasan R."/>
            <person name="Singh H.V."/>
            <person name="Srivastava R."/>
            <person name="Kumari B."/>
            <person name="Radhakrishna A."/>
        </authorList>
    </citation>
    <scope>NUCLEOTIDE SEQUENCE [LARGE SCALE GENOMIC DNA]</scope>
    <source>
        <strain evidence="2 3">IGFRI Rhizo-19</strain>
    </source>
</reference>
<gene>
    <name evidence="2" type="ORF">DQ393_25430</name>
</gene>
<dbReference type="Pfam" id="PF12697">
    <property type="entry name" value="Abhydrolase_6"/>
    <property type="match status" value="1"/>
</dbReference>
<dbReference type="AlphaFoldDB" id="A0A329YBX9"/>
<evidence type="ECO:0000259" key="1">
    <source>
        <dbReference type="Pfam" id="PF12697"/>
    </source>
</evidence>
<dbReference type="PANTHER" id="PTHR43689">
    <property type="entry name" value="HYDROLASE"/>
    <property type="match status" value="1"/>
</dbReference>
<dbReference type="GO" id="GO:0016787">
    <property type="term" value="F:hydrolase activity"/>
    <property type="evidence" value="ECO:0007669"/>
    <property type="project" value="UniProtKB-KW"/>
</dbReference>
<sequence length="312" mass="34176">MKTQHAIVRTGKILQFDSAQVHILESGDVAGRPVVVLHGCGSLAQEVLLPFENSAYRLIAVDRPGYGHSTPLPEGERGGFGQSVWLERLLEFLDIRNVIIVAHSIGCAPALHLAARRRDLVSGLLLISPCCRPVPFKPLITLRAASAPMIGALFYQQVISRWPGYFVERGLQASSYPNPVPATLANLPAHHLLNPISIRSMADELRAFNSDMQRLTMLPADLPISVLFGLADRIIDPAWHLEWIRRKHPAPIIKLLNDVGHMPHHIAPDIARTMLSGLVTVADTGSGIRPPDIASIDRKPAHAGFRRQLTAS</sequence>
<comment type="caution">
    <text evidence="2">The sequence shown here is derived from an EMBL/GenBank/DDBJ whole genome shotgun (WGS) entry which is preliminary data.</text>
</comment>
<dbReference type="RefSeq" id="WP_112344477.1">
    <property type="nucleotide sequence ID" value="NZ_QMKK01000054.1"/>
</dbReference>